<evidence type="ECO:0000256" key="2">
    <source>
        <dbReference type="ARBA" id="ARBA00022723"/>
    </source>
</evidence>
<dbReference type="PROSITE" id="PS50157">
    <property type="entry name" value="ZINC_FINGER_C2H2_2"/>
    <property type="match status" value="9"/>
</dbReference>
<feature type="domain" description="C2H2-type" evidence="12">
    <location>
        <begin position="378"/>
        <end position="408"/>
    </location>
</feature>
<feature type="domain" description="C2H2-type" evidence="12">
    <location>
        <begin position="122"/>
        <end position="149"/>
    </location>
</feature>
<feature type="domain" description="C2H2-type" evidence="12">
    <location>
        <begin position="350"/>
        <end position="377"/>
    </location>
</feature>
<dbReference type="GO" id="GO:0005634">
    <property type="term" value="C:nucleus"/>
    <property type="evidence" value="ECO:0007669"/>
    <property type="project" value="UniProtKB-SubCell"/>
</dbReference>
<comment type="subcellular location">
    <subcellularLocation>
        <location evidence="1">Nucleus</location>
    </subcellularLocation>
</comment>
<dbReference type="EMBL" id="JAMKOV010000010">
    <property type="protein sequence ID" value="KAI8037925.1"/>
    <property type="molecule type" value="Genomic_DNA"/>
</dbReference>
<accession>A0A9Q0BNC6</accession>
<dbReference type="SUPFAM" id="SSF57667">
    <property type="entry name" value="beta-beta-alpha zinc fingers"/>
    <property type="match status" value="6"/>
</dbReference>
<dbReference type="FunFam" id="3.30.160.60:FF:000325">
    <property type="entry name" value="ZFP90 zinc finger protein"/>
    <property type="match status" value="1"/>
</dbReference>
<evidence type="ECO:0000256" key="9">
    <source>
        <dbReference type="ARBA" id="ARBA00023242"/>
    </source>
</evidence>
<dbReference type="InterPro" id="IPR050457">
    <property type="entry name" value="ZnFinger_BTB_dom_contain"/>
</dbReference>
<evidence type="ECO:0000256" key="4">
    <source>
        <dbReference type="ARBA" id="ARBA00022771"/>
    </source>
</evidence>
<feature type="region of interest" description="Disordered" evidence="11">
    <location>
        <begin position="50"/>
        <end position="120"/>
    </location>
</feature>
<dbReference type="FunFam" id="3.30.160.60:FF:000621">
    <property type="entry name" value="FLT3-interacting zinc finger 1"/>
    <property type="match status" value="1"/>
</dbReference>
<keyword evidence="2" id="KW-0479">Metal-binding</keyword>
<dbReference type="FunFam" id="3.30.160.60:FF:000444">
    <property type="entry name" value="Zinc finger protein 335"/>
    <property type="match status" value="1"/>
</dbReference>
<evidence type="ECO:0000256" key="10">
    <source>
        <dbReference type="PROSITE-ProRule" id="PRU00042"/>
    </source>
</evidence>
<protein>
    <recommendedName>
        <fullName evidence="12">C2H2-type domain-containing protein</fullName>
    </recommendedName>
</protein>
<dbReference type="GO" id="GO:0000122">
    <property type="term" value="P:negative regulation of transcription by RNA polymerase II"/>
    <property type="evidence" value="ECO:0007669"/>
    <property type="project" value="UniProtKB-ARBA"/>
</dbReference>
<organism evidence="13 14">
    <name type="scientific">Drosophila gunungcola</name>
    <name type="common">fruit fly</name>
    <dbReference type="NCBI Taxonomy" id="103775"/>
    <lineage>
        <taxon>Eukaryota</taxon>
        <taxon>Metazoa</taxon>
        <taxon>Ecdysozoa</taxon>
        <taxon>Arthropoda</taxon>
        <taxon>Hexapoda</taxon>
        <taxon>Insecta</taxon>
        <taxon>Pterygota</taxon>
        <taxon>Neoptera</taxon>
        <taxon>Endopterygota</taxon>
        <taxon>Diptera</taxon>
        <taxon>Brachycera</taxon>
        <taxon>Muscomorpha</taxon>
        <taxon>Ephydroidea</taxon>
        <taxon>Drosophilidae</taxon>
        <taxon>Drosophila</taxon>
        <taxon>Sophophora</taxon>
    </lineage>
</organism>
<dbReference type="FunFam" id="3.30.160.60:FF:000100">
    <property type="entry name" value="Zinc finger 45-like"/>
    <property type="match status" value="1"/>
</dbReference>
<dbReference type="GO" id="GO:0008270">
    <property type="term" value="F:zinc ion binding"/>
    <property type="evidence" value="ECO:0007669"/>
    <property type="project" value="UniProtKB-KW"/>
</dbReference>
<sequence>MSGSRGSKALRDYGMIARLHKVNNNNKTNQWYAAVRSVSKEDAVSLLTDSGISLSSPPAARESSPGPALTIKRRKSSLASLRDACAEEEEDGAEQDSKDSDYVQPPPKKSARKGESVKRKHHVCSHCSKEFGGKTDLQRHMLIHSDERPHKCKDCGKSYRQAVNLKNHITTAHEHRKQFSCSQCPKTFALKERLRLHMRLHSGEKPYPCALCDKKFARGGQLQQHMVSHHKTSIQQFNCTRCSASFSTNANLRVHMERHEQGMEHRCGICESQFANELALRAHINQEHHKLTQFECEFCHKTIEPDEDLATHMQKHAAVKTHVCEVCNTYFTQKSQYNVHMRMHTGERPYQCRICHQTFAHSSVLKLHIRKHTGEKPFRCQLCEDEVAFSQLAHLKNHMKKIHKQQKPYMCEGCHEFFKVKVELQAHAEQCAKCPAGGDESSGSQSEDVVVLSTIRFNMAVVLKKISSAQKLRQLGYEKRLIDNVIIASLKLAQRPTHDDAKLTPLARLRLNVEEFLKWIVPAPTMKKFNEELLSIDTILDKIATMYMKQK</sequence>
<dbReference type="SMART" id="SM00355">
    <property type="entry name" value="ZnF_C2H2"/>
    <property type="match status" value="11"/>
</dbReference>
<evidence type="ECO:0000256" key="11">
    <source>
        <dbReference type="SAM" id="MobiDB-lite"/>
    </source>
</evidence>
<evidence type="ECO:0000313" key="14">
    <source>
        <dbReference type="Proteomes" id="UP001059596"/>
    </source>
</evidence>
<keyword evidence="9" id="KW-0539">Nucleus</keyword>
<dbReference type="GO" id="GO:0000978">
    <property type="term" value="F:RNA polymerase II cis-regulatory region sequence-specific DNA binding"/>
    <property type="evidence" value="ECO:0007669"/>
    <property type="project" value="TreeGrafter"/>
</dbReference>
<evidence type="ECO:0000256" key="7">
    <source>
        <dbReference type="ARBA" id="ARBA00023125"/>
    </source>
</evidence>
<evidence type="ECO:0000256" key="5">
    <source>
        <dbReference type="ARBA" id="ARBA00022833"/>
    </source>
</evidence>
<evidence type="ECO:0000256" key="1">
    <source>
        <dbReference type="ARBA" id="ARBA00004123"/>
    </source>
</evidence>
<feature type="domain" description="C2H2-type" evidence="12">
    <location>
        <begin position="294"/>
        <end position="321"/>
    </location>
</feature>
<dbReference type="Proteomes" id="UP001059596">
    <property type="component" value="Unassembled WGS sequence"/>
</dbReference>
<evidence type="ECO:0000313" key="13">
    <source>
        <dbReference type="EMBL" id="KAI8037925.1"/>
    </source>
</evidence>
<reference evidence="13" key="1">
    <citation type="journal article" date="2023" name="Genome Biol. Evol.">
        <title>Long-read-based Genome Assembly of Drosophila gunungcola Reveals Fewer Chemosensory Genes in Flower-breeding Species.</title>
        <authorList>
            <person name="Negi A."/>
            <person name="Liao B.Y."/>
            <person name="Yeh S.D."/>
        </authorList>
    </citation>
    <scope>NUCLEOTIDE SEQUENCE</scope>
    <source>
        <strain evidence="13">Sukarami</strain>
    </source>
</reference>
<dbReference type="Pfam" id="PF13894">
    <property type="entry name" value="zf-C2H2_4"/>
    <property type="match status" value="1"/>
</dbReference>
<feature type="domain" description="C2H2-type" evidence="12">
    <location>
        <begin position="237"/>
        <end position="264"/>
    </location>
</feature>
<keyword evidence="4 10" id="KW-0863">Zinc-finger</keyword>
<evidence type="ECO:0000256" key="3">
    <source>
        <dbReference type="ARBA" id="ARBA00022737"/>
    </source>
</evidence>
<evidence type="ECO:0000259" key="12">
    <source>
        <dbReference type="PROSITE" id="PS50157"/>
    </source>
</evidence>
<keyword evidence="7" id="KW-0238">DNA-binding</keyword>
<name>A0A9Q0BNC6_9MUSC</name>
<proteinExistence type="predicted"/>
<feature type="domain" description="C2H2-type" evidence="12">
    <location>
        <begin position="207"/>
        <end position="229"/>
    </location>
</feature>
<feature type="domain" description="C2H2-type" evidence="12">
    <location>
        <begin position="150"/>
        <end position="178"/>
    </location>
</feature>
<keyword evidence="8" id="KW-0804">Transcription</keyword>
<dbReference type="InterPro" id="IPR013087">
    <property type="entry name" value="Znf_C2H2_type"/>
</dbReference>
<dbReference type="InterPro" id="IPR036236">
    <property type="entry name" value="Znf_C2H2_sf"/>
</dbReference>
<feature type="domain" description="C2H2-type" evidence="12">
    <location>
        <begin position="322"/>
        <end position="349"/>
    </location>
</feature>
<keyword evidence="6" id="KW-0805">Transcription regulation</keyword>
<dbReference type="PROSITE" id="PS00028">
    <property type="entry name" value="ZINC_FINGER_C2H2_1"/>
    <property type="match status" value="7"/>
</dbReference>
<dbReference type="PANTHER" id="PTHR46105:SF5">
    <property type="entry name" value="ZINC FINGER AND BTB DOMAIN-CONTAINING PROTEIN 44 ISOFORM X1"/>
    <property type="match status" value="1"/>
</dbReference>
<dbReference type="PANTHER" id="PTHR46105">
    <property type="entry name" value="AGAP004733-PA"/>
    <property type="match status" value="1"/>
</dbReference>
<evidence type="ECO:0000256" key="8">
    <source>
        <dbReference type="ARBA" id="ARBA00023163"/>
    </source>
</evidence>
<keyword evidence="3" id="KW-0677">Repeat</keyword>
<dbReference type="FunFam" id="3.30.160.60:FF:002616">
    <property type="entry name" value="Deformed wings"/>
    <property type="match status" value="1"/>
</dbReference>
<dbReference type="Pfam" id="PF00096">
    <property type="entry name" value="zf-C2H2"/>
    <property type="match status" value="6"/>
</dbReference>
<evidence type="ECO:0000256" key="6">
    <source>
        <dbReference type="ARBA" id="ARBA00023015"/>
    </source>
</evidence>
<dbReference type="FunFam" id="3.30.160.60:FF:001465">
    <property type="entry name" value="Zinc finger protein 560"/>
    <property type="match status" value="1"/>
</dbReference>
<gene>
    <name evidence="13" type="ORF">M5D96_009426</name>
</gene>
<keyword evidence="14" id="KW-1185">Reference proteome</keyword>
<dbReference type="AlphaFoldDB" id="A0A9Q0BNC6"/>
<feature type="domain" description="C2H2-type" evidence="12">
    <location>
        <begin position="179"/>
        <end position="206"/>
    </location>
</feature>
<keyword evidence="5" id="KW-0862">Zinc</keyword>
<dbReference type="Gene3D" id="3.30.160.60">
    <property type="entry name" value="Classic Zinc Finger"/>
    <property type="match status" value="9"/>
</dbReference>
<dbReference type="GO" id="GO:0000981">
    <property type="term" value="F:DNA-binding transcription factor activity, RNA polymerase II-specific"/>
    <property type="evidence" value="ECO:0007669"/>
    <property type="project" value="TreeGrafter"/>
</dbReference>
<comment type="caution">
    <text evidence="13">The sequence shown here is derived from an EMBL/GenBank/DDBJ whole genome shotgun (WGS) entry which is preliminary data.</text>
</comment>